<dbReference type="AlphaFoldDB" id="B6HSI6"/>
<organism evidence="2 3">
    <name type="scientific">Penicillium rubens (strain ATCC 28089 / DSM 1075 / NRRL 1951 / Wisconsin 54-1255)</name>
    <name type="common">Penicillium chrysogenum</name>
    <dbReference type="NCBI Taxonomy" id="500485"/>
    <lineage>
        <taxon>Eukaryota</taxon>
        <taxon>Fungi</taxon>
        <taxon>Dikarya</taxon>
        <taxon>Ascomycota</taxon>
        <taxon>Pezizomycotina</taxon>
        <taxon>Eurotiomycetes</taxon>
        <taxon>Eurotiomycetidae</taxon>
        <taxon>Eurotiales</taxon>
        <taxon>Aspergillaceae</taxon>
        <taxon>Penicillium</taxon>
        <taxon>Penicillium chrysogenum species complex</taxon>
    </lineage>
</organism>
<evidence type="ECO:0000313" key="3">
    <source>
        <dbReference type="Proteomes" id="UP000000724"/>
    </source>
</evidence>
<dbReference type="OrthoDB" id="3920481at2759"/>
<sequence length="136" mass="15602">MSSPVQITPQPQTGGVARPSEATSPQTLDIVRCSRCQQSLSLGQSGCSVVQFGMNSYYCSRCANKGRCDYHSEWHTIRSRLFDTFLRFRLRLPGSRVPVRFCRLCWHSLLFIDRDLRIPMKFMEDYTGFGQLDVLV</sequence>
<dbReference type="VEuPathDB" id="FungiDB:PCH_Pc22g25480"/>
<feature type="region of interest" description="Disordered" evidence="1">
    <location>
        <begin position="1"/>
        <end position="23"/>
    </location>
</feature>
<dbReference type="eggNOG" id="ENOG502RPQ1">
    <property type="taxonomic scope" value="Eukaryota"/>
</dbReference>
<accession>B6HSI6</accession>
<gene>
    <name evidence="2" type="ORF">Pc22g25480</name>
    <name evidence="2" type="ORF">PCH_Pc22g25480</name>
</gene>
<dbReference type="Proteomes" id="UP000000724">
    <property type="component" value="Contig Pc00c22"/>
</dbReference>
<protein>
    <submittedName>
        <fullName evidence="2">Pc22g25480 protein</fullName>
    </submittedName>
</protein>
<name>B6HSI6_PENRW</name>
<proteinExistence type="predicted"/>
<dbReference type="HOGENOM" id="CLU_1876135_0_0_1"/>
<dbReference type="EMBL" id="AM920437">
    <property type="protein sequence ID" value="CAP99836.1"/>
    <property type="molecule type" value="Genomic_DNA"/>
</dbReference>
<dbReference type="BioCyc" id="PCHR:PC22G25480-MONOMER"/>
<evidence type="ECO:0000313" key="2">
    <source>
        <dbReference type="EMBL" id="CAP99836.1"/>
    </source>
</evidence>
<keyword evidence="3" id="KW-1185">Reference proteome</keyword>
<reference evidence="2 3" key="1">
    <citation type="journal article" date="2008" name="Nat. Biotechnol.">
        <title>Genome sequencing and analysis of the filamentous fungus Penicillium chrysogenum.</title>
        <authorList>
            <person name="van den Berg M.A."/>
            <person name="Albang R."/>
            <person name="Albermann K."/>
            <person name="Badger J.H."/>
            <person name="Daran J.-M."/>
            <person name="Driessen A.J.M."/>
            <person name="Garcia-Estrada C."/>
            <person name="Fedorova N.D."/>
            <person name="Harris D.M."/>
            <person name="Heijne W.H.M."/>
            <person name="Joardar V.S."/>
            <person name="Kiel J.A.K.W."/>
            <person name="Kovalchuk A."/>
            <person name="Martin J.F."/>
            <person name="Nierman W.C."/>
            <person name="Nijland J.G."/>
            <person name="Pronk J.T."/>
            <person name="Roubos J.A."/>
            <person name="van der Klei I.J."/>
            <person name="van Peij N.N.M.E."/>
            <person name="Veenhuis M."/>
            <person name="von Doehren H."/>
            <person name="Wagner C."/>
            <person name="Wortman J.R."/>
            <person name="Bovenberg R.A.L."/>
        </authorList>
    </citation>
    <scope>NUCLEOTIDE SEQUENCE [LARGE SCALE GENOMIC DNA]</scope>
    <source>
        <strain evidence="3">ATCC 28089 / DSM 1075 / NRRL 1951 / Wisconsin 54-1255</strain>
    </source>
</reference>
<feature type="compositionally biased region" description="Polar residues" evidence="1">
    <location>
        <begin position="1"/>
        <end position="13"/>
    </location>
</feature>
<evidence type="ECO:0000256" key="1">
    <source>
        <dbReference type="SAM" id="MobiDB-lite"/>
    </source>
</evidence>